<dbReference type="Proteomes" id="UP000564385">
    <property type="component" value="Unassembled WGS sequence"/>
</dbReference>
<dbReference type="GO" id="GO:0004794">
    <property type="term" value="F:threonine deaminase activity"/>
    <property type="evidence" value="ECO:0007669"/>
    <property type="project" value="UniProtKB-EC"/>
</dbReference>
<dbReference type="EMBL" id="JACCCU010000003">
    <property type="protein sequence ID" value="NYF92158.1"/>
    <property type="molecule type" value="Genomic_DNA"/>
</dbReference>
<evidence type="ECO:0000259" key="6">
    <source>
        <dbReference type="Pfam" id="PF00291"/>
    </source>
</evidence>
<dbReference type="InterPro" id="IPR044561">
    <property type="entry name" value="ACT_ThrD-II-like"/>
</dbReference>
<dbReference type="FunFam" id="3.40.50.1100:FF:000007">
    <property type="entry name" value="L-threonine dehydratase catabolic TdcB"/>
    <property type="match status" value="1"/>
</dbReference>
<dbReference type="InterPro" id="IPR050147">
    <property type="entry name" value="Ser/Thr_Dehydratase"/>
</dbReference>
<keyword evidence="3" id="KW-0663">Pyridoxal phosphate</keyword>
<dbReference type="GO" id="GO:0009097">
    <property type="term" value="P:isoleucine biosynthetic process"/>
    <property type="evidence" value="ECO:0007669"/>
    <property type="project" value="TreeGrafter"/>
</dbReference>
<evidence type="ECO:0000313" key="7">
    <source>
        <dbReference type="EMBL" id="NYF92158.1"/>
    </source>
</evidence>
<dbReference type="GO" id="GO:0003941">
    <property type="term" value="F:L-serine ammonia-lyase activity"/>
    <property type="evidence" value="ECO:0007669"/>
    <property type="project" value="UniProtKB-EC"/>
</dbReference>
<dbReference type="FunFam" id="3.40.50.1100:FF:000005">
    <property type="entry name" value="Threonine dehydratase catabolic"/>
    <property type="match status" value="1"/>
</dbReference>
<dbReference type="PANTHER" id="PTHR48078">
    <property type="entry name" value="THREONINE DEHYDRATASE, MITOCHONDRIAL-RELATED"/>
    <property type="match status" value="1"/>
</dbReference>
<dbReference type="NCBIfam" id="TIGR01127">
    <property type="entry name" value="ilvA_1Cterm"/>
    <property type="match status" value="1"/>
</dbReference>
<dbReference type="NCBIfam" id="NF005600">
    <property type="entry name" value="PRK07334.1"/>
    <property type="match status" value="1"/>
</dbReference>
<dbReference type="CDD" id="cd04886">
    <property type="entry name" value="ACT_ThrD-II-like"/>
    <property type="match status" value="1"/>
</dbReference>
<comment type="caution">
    <text evidence="7">The sequence shown here is derived from an EMBL/GenBank/DDBJ whole genome shotgun (WGS) entry which is preliminary data.</text>
</comment>
<dbReference type="GO" id="GO:0030170">
    <property type="term" value="F:pyridoxal phosphate binding"/>
    <property type="evidence" value="ECO:0007669"/>
    <property type="project" value="UniProtKB-ARBA"/>
</dbReference>
<evidence type="ECO:0000256" key="3">
    <source>
        <dbReference type="ARBA" id="ARBA00022898"/>
    </source>
</evidence>
<comment type="similarity">
    <text evidence="2">Belongs to the serine/threonine dehydratase family.</text>
</comment>
<name>A0A852VH57_9BACT</name>
<dbReference type="SUPFAM" id="SSF55021">
    <property type="entry name" value="ACT-like"/>
    <property type="match status" value="1"/>
</dbReference>
<dbReference type="InterPro" id="IPR001926">
    <property type="entry name" value="TrpB-like_PALP"/>
</dbReference>
<comment type="catalytic activity">
    <reaction evidence="5">
        <text>L-serine = pyruvate + NH4(+)</text>
        <dbReference type="Rhea" id="RHEA:19169"/>
        <dbReference type="ChEBI" id="CHEBI:15361"/>
        <dbReference type="ChEBI" id="CHEBI:28938"/>
        <dbReference type="ChEBI" id="CHEBI:33384"/>
        <dbReference type="EC" id="4.3.1.17"/>
    </reaction>
</comment>
<accession>A0A852VH57</accession>
<protein>
    <submittedName>
        <fullName evidence="7">Threonine dehydratase</fullName>
        <ecNumber evidence="7">4.3.1.19</ecNumber>
    </submittedName>
</protein>
<feature type="domain" description="Tryptophan synthase beta chain-like PALP" evidence="6">
    <location>
        <begin position="25"/>
        <end position="318"/>
    </location>
</feature>
<dbReference type="InterPro" id="IPR036052">
    <property type="entry name" value="TrpB-like_PALP_sf"/>
</dbReference>
<evidence type="ECO:0000256" key="5">
    <source>
        <dbReference type="ARBA" id="ARBA00049406"/>
    </source>
</evidence>
<reference evidence="7 8" key="1">
    <citation type="submission" date="2020-07" db="EMBL/GenBank/DDBJ databases">
        <title>Genomic Encyclopedia of Type Strains, Phase IV (KMG-V): Genome sequencing to study the core and pangenomes of soil and plant-associated prokaryotes.</title>
        <authorList>
            <person name="Whitman W."/>
        </authorList>
    </citation>
    <scope>NUCLEOTIDE SEQUENCE [LARGE SCALE GENOMIC DNA]</scope>
    <source>
        <strain evidence="7 8">M8UP22</strain>
    </source>
</reference>
<comment type="cofactor">
    <cofactor evidence="1">
        <name>pyridoxal 5'-phosphate</name>
        <dbReference type="ChEBI" id="CHEBI:597326"/>
    </cofactor>
</comment>
<gene>
    <name evidence="7" type="ORF">HDF08_004277</name>
</gene>
<dbReference type="Gene3D" id="3.40.50.1100">
    <property type="match status" value="2"/>
</dbReference>
<dbReference type="Gene3D" id="3.30.70.260">
    <property type="match status" value="1"/>
</dbReference>
<dbReference type="GO" id="GO:0006567">
    <property type="term" value="P:L-threonine catabolic process"/>
    <property type="evidence" value="ECO:0007669"/>
    <property type="project" value="InterPro"/>
</dbReference>
<organism evidence="7 8">
    <name type="scientific">Tunturiibacter lichenicola</name>
    <dbReference type="NCBI Taxonomy" id="2051959"/>
    <lineage>
        <taxon>Bacteria</taxon>
        <taxon>Pseudomonadati</taxon>
        <taxon>Acidobacteriota</taxon>
        <taxon>Terriglobia</taxon>
        <taxon>Terriglobales</taxon>
        <taxon>Acidobacteriaceae</taxon>
        <taxon>Tunturiibacter</taxon>
    </lineage>
</organism>
<dbReference type="CDD" id="cd01562">
    <property type="entry name" value="Thr-dehyd"/>
    <property type="match status" value="1"/>
</dbReference>
<dbReference type="EC" id="4.3.1.19" evidence="7"/>
<evidence type="ECO:0000256" key="1">
    <source>
        <dbReference type="ARBA" id="ARBA00001933"/>
    </source>
</evidence>
<dbReference type="Pfam" id="PF00291">
    <property type="entry name" value="PALP"/>
    <property type="match status" value="1"/>
</dbReference>
<dbReference type="InterPro" id="IPR005789">
    <property type="entry name" value="Thr_deHydtase_catblc"/>
</dbReference>
<evidence type="ECO:0000313" key="8">
    <source>
        <dbReference type="Proteomes" id="UP000564385"/>
    </source>
</evidence>
<dbReference type="InterPro" id="IPR045865">
    <property type="entry name" value="ACT-like_dom_sf"/>
</dbReference>
<proteinExistence type="inferred from homology"/>
<keyword evidence="4 7" id="KW-0456">Lyase</keyword>
<evidence type="ECO:0000256" key="4">
    <source>
        <dbReference type="ARBA" id="ARBA00023239"/>
    </source>
</evidence>
<dbReference type="AlphaFoldDB" id="A0A852VH57"/>
<dbReference type="PANTHER" id="PTHR48078:SF6">
    <property type="entry name" value="L-THREONINE DEHYDRATASE CATABOLIC TDCB"/>
    <property type="match status" value="1"/>
</dbReference>
<dbReference type="GO" id="GO:0006565">
    <property type="term" value="P:L-serine catabolic process"/>
    <property type="evidence" value="ECO:0007669"/>
    <property type="project" value="TreeGrafter"/>
</dbReference>
<dbReference type="SUPFAM" id="SSF53686">
    <property type="entry name" value="Tryptophan synthase beta subunit-like PLP-dependent enzymes"/>
    <property type="match status" value="1"/>
</dbReference>
<evidence type="ECO:0000256" key="2">
    <source>
        <dbReference type="ARBA" id="ARBA00010869"/>
    </source>
</evidence>
<sequence length="417" mass="44388">MPVKDSISQLSISLADVAAARERVREAIYYSPCPHSQMLSALTGQQVYLKLENLQMTGSFKERGALNRIALLTPEQAARGVVAASAGNHAQGVAYHATKRGIRALIVMPLATPLVKVTATRGFGAEVVLHGANYDEACEEATRLCEAEGMTFIHPFDDAVVMAGQGTIGLELLEQVPQLEAVVVPIGGGGLIGGIACAIKEACHQASRAEIRVIGVQTSRLPSMVAARAAGHPVTLEASTTIADGIAVRRVGDATFPVVERYVDEIVTVDEDEIASAILVLLEREKTLAEGAGAAALAALLQKKTTLNGAHTAVMVCGGNIDVTLLSRIIERGLVQDGRMIRLRIHLLDKPGALAELTLLIAKYRANIVDTLYNRAYYGVNLGDTTIDITMETRGREQVEELLAAMTAGGYRYSQVV</sequence>